<dbReference type="Pfam" id="PF13878">
    <property type="entry name" value="zf-C2H2_3"/>
    <property type="match status" value="1"/>
</dbReference>
<dbReference type="GO" id="GO:0007064">
    <property type="term" value="P:mitotic sister chromatid cohesion"/>
    <property type="evidence" value="ECO:0007669"/>
    <property type="project" value="TreeGrafter"/>
</dbReference>
<reference evidence="2" key="2">
    <citation type="submission" date="2023-05" db="EMBL/GenBank/DDBJ databases">
        <authorList>
            <person name="Schelkunov M.I."/>
        </authorList>
    </citation>
    <scope>NUCLEOTIDE SEQUENCE</scope>
    <source>
        <strain evidence="2">Hsosn_3</strain>
        <tissue evidence="2">Leaf</tissue>
    </source>
</reference>
<dbReference type="Pfam" id="PF03999">
    <property type="entry name" value="MAP65_ASE1"/>
    <property type="match status" value="1"/>
</dbReference>
<evidence type="ECO:0000313" key="2">
    <source>
        <dbReference type="EMBL" id="KAK1380428.1"/>
    </source>
</evidence>
<evidence type="ECO:0000259" key="1">
    <source>
        <dbReference type="Pfam" id="PF13878"/>
    </source>
</evidence>
<protein>
    <recommendedName>
        <fullName evidence="1">N-acetyltransferase ESCO zinc-finger domain-containing protein</fullName>
    </recommendedName>
</protein>
<dbReference type="PANTHER" id="PTHR45884">
    <property type="entry name" value="N-ACETYLTRANSFERASE ECO"/>
    <property type="match status" value="1"/>
</dbReference>
<dbReference type="GO" id="GO:0061733">
    <property type="term" value="F:protein-lysine-acetyltransferase activity"/>
    <property type="evidence" value="ECO:0007669"/>
    <property type="project" value="TreeGrafter"/>
</dbReference>
<accession>A0AAD8I9L9</accession>
<dbReference type="PANTHER" id="PTHR45884:SF2">
    <property type="entry name" value="N-ACETYLTRANSFERASE ECO"/>
    <property type="match status" value="1"/>
</dbReference>
<reference evidence="2" key="1">
    <citation type="submission" date="2023-02" db="EMBL/GenBank/DDBJ databases">
        <title>Genome of toxic invasive species Heracleum sosnowskyi carries increased number of genes despite the absence of recent whole-genome duplications.</title>
        <authorList>
            <person name="Schelkunov M."/>
            <person name="Shtratnikova V."/>
            <person name="Makarenko M."/>
            <person name="Klepikova A."/>
            <person name="Omelchenko D."/>
            <person name="Novikova G."/>
            <person name="Obukhova E."/>
            <person name="Bogdanov V."/>
            <person name="Penin A."/>
            <person name="Logacheva M."/>
        </authorList>
    </citation>
    <scope>NUCLEOTIDE SEQUENCE</scope>
    <source>
        <strain evidence="2">Hsosn_3</strain>
        <tissue evidence="2">Leaf</tissue>
    </source>
</reference>
<comment type="caution">
    <text evidence="2">The sequence shown here is derived from an EMBL/GenBank/DDBJ whole genome shotgun (WGS) entry which is preliminary data.</text>
</comment>
<gene>
    <name evidence="2" type="ORF">POM88_027172</name>
</gene>
<sequence>MLLYELVQGTGSLKKELEAIMPELKEMRKRKVERMNQFVEKEKTVRDVQLTLDDSSTKNISVDTVERLSSAISNFKAVRIQRLQKLQDLAATMVDLWTLMDTPFEEQETFHSVTKHIAASVDEVNEPNILSPDFISFSSKVLSKKRNYAQFHLEFGQSDFLLHTCSTCGFKYATGDQEDEKVHNSFHKTYTHGIQFKGRRNERVIHVAEERRVLLVLDSDHPAQWKKVQEVVKMMEMELGEGWICNKDSKTTSTMANTRRTTRDTQTSEELPITSEADTLGNQLPATTGIQGANIPLTTTQGPEIPISVEGTNPLHMVIRGSNP</sequence>
<feature type="domain" description="N-acetyltransferase ESCO zinc-finger" evidence="1">
    <location>
        <begin position="150"/>
        <end position="188"/>
    </location>
</feature>
<proteinExistence type="predicted"/>
<keyword evidence="3" id="KW-1185">Reference proteome</keyword>
<dbReference type="GO" id="GO:0005634">
    <property type="term" value="C:nucleus"/>
    <property type="evidence" value="ECO:0007669"/>
    <property type="project" value="TreeGrafter"/>
</dbReference>
<dbReference type="Proteomes" id="UP001237642">
    <property type="component" value="Unassembled WGS sequence"/>
</dbReference>
<organism evidence="2 3">
    <name type="scientific">Heracleum sosnowskyi</name>
    <dbReference type="NCBI Taxonomy" id="360622"/>
    <lineage>
        <taxon>Eukaryota</taxon>
        <taxon>Viridiplantae</taxon>
        <taxon>Streptophyta</taxon>
        <taxon>Embryophyta</taxon>
        <taxon>Tracheophyta</taxon>
        <taxon>Spermatophyta</taxon>
        <taxon>Magnoliopsida</taxon>
        <taxon>eudicotyledons</taxon>
        <taxon>Gunneridae</taxon>
        <taxon>Pentapetalae</taxon>
        <taxon>asterids</taxon>
        <taxon>campanulids</taxon>
        <taxon>Apiales</taxon>
        <taxon>Apiaceae</taxon>
        <taxon>Apioideae</taxon>
        <taxon>apioid superclade</taxon>
        <taxon>Tordylieae</taxon>
        <taxon>Tordyliinae</taxon>
        <taxon>Heracleum</taxon>
    </lineage>
</organism>
<dbReference type="AlphaFoldDB" id="A0AAD8I9L9"/>
<dbReference type="GO" id="GO:0000785">
    <property type="term" value="C:chromatin"/>
    <property type="evidence" value="ECO:0007669"/>
    <property type="project" value="TreeGrafter"/>
</dbReference>
<evidence type="ECO:0000313" key="3">
    <source>
        <dbReference type="Proteomes" id="UP001237642"/>
    </source>
</evidence>
<dbReference type="EMBL" id="JAUIZM010000006">
    <property type="protein sequence ID" value="KAK1380428.1"/>
    <property type="molecule type" value="Genomic_DNA"/>
</dbReference>
<dbReference type="InterPro" id="IPR028005">
    <property type="entry name" value="AcTrfase_ESCO_Znf_dom"/>
</dbReference>
<name>A0AAD8I9L9_9APIA</name>